<feature type="non-terminal residue" evidence="1">
    <location>
        <position position="1"/>
    </location>
</feature>
<dbReference type="EMBL" id="CAJVPM010021016">
    <property type="protein sequence ID" value="CAG8638147.1"/>
    <property type="molecule type" value="Genomic_DNA"/>
</dbReference>
<evidence type="ECO:0000313" key="1">
    <source>
        <dbReference type="EMBL" id="CAG8638147.1"/>
    </source>
</evidence>
<organism evidence="1 2">
    <name type="scientific">Scutellospora calospora</name>
    <dbReference type="NCBI Taxonomy" id="85575"/>
    <lineage>
        <taxon>Eukaryota</taxon>
        <taxon>Fungi</taxon>
        <taxon>Fungi incertae sedis</taxon>
        <taxon>Mucoromycota</taxon>
        <taxon>Glomeromycotina</taxon>
        <taxon>Glomeromycetes</taxon>
        <taxon>Diversisporales</taxon>
        <taxon>Gigasporaceae</taxon>
        <taxon>Scutellospora</taxon>
    </lineage>
</organism>
<keyword evidence="2" id="KW-1185">Reference proteome</keyword>
<dbReference type="Proteomes" id="UP000789860">
    <property type="component" value="Unassembled WGS sequence"/>
</dbReference>
<reference evidence="1" key="1">
    <citation type="submission" date="2021-06" db="EMBL/GenBank/DDBJ databases">
        <authorList>
            <person name="Kallberg Y."/>
            <person name="Tangrot J."/>
            <person name="Rosling A."/>
        </authorList>
    </citation>
    <scope>NUCLEOTIDE SEQUENCE</scope>
    <source>
        <strain evidence="1">AU212A</strain>
    </source>
</reference>
<evidence type="ECO:0000313" key="2">
    <source>
        <dbReference type="Proteomes" id="UP000789860"/>
    </source>
</evidence>
<gene>
    <name evidence="1" type="ORF">SCALOS_LOCUS8223</name>
</gene>
<comment type="caution">
    <text evidence="1">The sequence shown here is derived from an EMBL/GenBank/DDBJ whole genome shotgun (WGS) entry which is preliminary data.</text>
</comment>
<feature type="non-terminal residue" evidence="1">
    <location>
        <position position="108"/>
    </location>
</feature>
<protein>
    <submittedName>
        <fullName evidence="1">5025_t:CDS:1</fullName>
    </submittedName>
</protein>
<name>A0ACA9NCG8_9GLOM</name>
<proteinExistence type="predicted"/>
<sequence length="108" mass="12737">QQFTEFSPYRTEEGFEIPQLEVKVFVNVVTIEDIKVCYRRIQEKTVTKYMQLFYDGHSSATALHTYEDELHVSISSSKDLIKALADRSVNPDYDYVKNLFTRYRNSQL</sequence>
<accession>A0ACA9NCG8</accession>